<dbReference type="PROSITE" id="PS51450">
    <property type="entry name" value="LRR"/>
    <property type="match status" value="1"/>
</dbReference>
<evidence type="ECO:0000313" key="9">
    <source>
        <dbReference type="EMBL" id="CAJ1978759.1"/>
    </source>
</evidence>
<evidence type="ECO:0000259" key="6">
    <source>
        <dbReference type="Pfam" id="PF00931"/>
    </source>
</evidence>
<dbReference type="PANTHER" id="PTHR11017">
    <property type="entry name" value="LEUCINE-RICH REPEAT-CONTAINING PROTEIN"/>
    <property type="match status" value="1"/>
</dbReference>
<dbReference type="InterPro" id="IPR011713">
    <property type="entry name" value="Leu-rich_rpt_3"/>
</dbReference>
<dbReference type="InterPro" id="IPR001611">
    <property type="entry name" value="Leu-rich_rpt"/>
</dbReference>
<organism evidence="9 10">
    <name type="scientific">Sphenostylis stenocarpa</name>
    <dbReference type="NCBI Taxonomy" id="92480"/>
    <lineage>
        <taxon>Eukaryota</taxon>
        <taxon>Viridiplantae</taxon>
        <taxon>Streptophyta</taxon>
        <taxon>Embryophyta</taxon>
        <taxon>Tracheophyta</taxon>
        <taxon>Spermatophyta</taxon>
        <taxon>Magnoliopsida</taxon>
        <taxon>eudicotyledons</taxon>
        <taxon>Gunneridae</taxon>
        <taxon>Pentapetalae</taxon>
        <taxon>rosids</taxon>
        <taxon>fabids</taxon>
        <taxon>Fabales</taxon>
        <taxon>Fabaceae</taxon>
        <taxon>Papilionoideae</taxon>
        <taxon>50 kb inversion clade</taxon>
        <taxon>NPAAA clade</taxon>
        <taxon>indigoferoid/millettioid clade</taxon>
        <taxon>Phaseoleae</taxon>
        <taxon>Sphenostylis</taxon>
    </lineage>
</organism>
<dbReference type="Proteomes" id="UP001189624">
    <property type="component" value="Chromosome 11"/>
</dbReference>
<dbReference type="EMBL" id="OY731408">
    <property type="protein sequence ID" value="CAJ1978759.1"/>
    <property type="molecule type" value="Genomic_DNA"/>
</dbReference>
<feature type="domain" description="NB-ARC" evidence="6">
    <location>
        <begin position="3"/>
        <end position="173"/>
    </location>
</feature>
<dbReference type="PRINTS" id="PR00364">
    <property type="entry name" value="DISEASERSIST"/>
</dbReference>
<evidence type="ECO:0000256" key="3">
    <source>
        <dbReference type="ARBA" id="ARBA00022737"/>
    </source>
</evidence>
<dbReference type="AlphaFoldDB" id="A0AA86W522"/>
<dbReference type="InterPro" id="IPR058192">
    <property type="entry name" value="WHD_ROQ1-like"/>
</dbReference>
<dbReference type="Gene3D" id="3.80.10.10">
    <property type="entry name" value="Ribonuclease Inhibitor"/>
    <property type="match status" value="2"/>
</dbReference>
<dbReference type="Gene3D" id="3.40.50.300">
    <property type="entry name" value="P-loop containing nucleotide triphosphate hydrolases"/>
    <property type="match status" value="1"/>
</dbReference>
<dbReference type="GO" id="GO:0006952">
    <property type="term" value="P:defense response"/>
    <property type="evidence" value="ECO:0007669"/>
    <property type="project" value="InterPro"/>
</dbReference>
<evidence type="ECO:0000256" key="2">
    <source>
        <dbReference type="ARBA" id="ARBA00022614"/>
    </source>
</evidence>
<accession>A0AA86W522</accession>
<dbReference type="Pfam" id="PF20160">
    <property type="entry name" value="C-JID"/>
    <property type="match status" value="1"/>
</dbReference>
<dbReference type="PANTHER" id="PTHR11017:SF259">
    <property type="entry name" value="ADP-RIBOSYL CYCLASE_CYCLIC ADP-RIBOSE HYDROLASE"/>
    <property type="match status" value="1"/>
</dbReference>
<comment type="catalytic activity">
    <reaction evidence="5">
        <text>NAD(+) + H2O = ADP-D-ribose + nicotinamide + H(+)</text>
        <dbReference type="Rhea" id="RHEA:16301"/>
        <dbReference type="ChEBI" id="CHEBI:15377"/>
        <dbReference type="ChEBI" id="CHEBI:15378"/>
        <dbReference type="ChEBI" id="CHEBI:17154"/>
        <dbReference type="ChEBI" id="CHEBI:57540"/>
        <dbReference type="ChEBI" id="CHEBI:57967"/>
        <dbReference type="EC" id="3.2.2.6"/>
    </reaction>
    <physiologicalReaction direction="left-to-right" evidence="5">
        <dbReference type="Rhea" id="RHEA:16302"/>
    </physiologicalReaction>
</comment>
<gene>
    <name evidence="9" type="ORF">AYBTSS11_LOCUS30960</name>
</gene>
<dbReference type="GO" id="GO:0043531">
    <property type="term" value="F:ADP binding"/>
    <property type="evidence" value="ECO:0007669"/>
    <property type="project" value="InterPro"/>
</dbReference>
<dbReference type="Pfam" id="PF07725">
    <property type="entry name" value="LRR_3"/>
    <property type="match status" value="1"/>
</dbReference>
<sequence>MESPVEELEKLLLWDPVDDVRIVGICGMGGIGKTTLATVLFDRVSHQYDAKCFIDDVSKAYRDCGTIGVLKQLLQQTLNEENLQICNLYNAANLMQRRLRYVKTLIVLYNVDDVEQREKLVVNREWLGAGSRAIIVSRDKHVLKEFGVTTVYNVPLFNGPDSLKLFCKKAFNSDEIVGDYKDLTHDVLEHAKNLPLAIKVLGSFLCGRSVSEWRSALVRLKEIPNKDILDVLQISYDRLEDSEKQIFLDIACFFSGYEELYVKKVLDCRGLHSEIGIRVLLDKSLIDNSHGCIEMHGLLKDLGRKIVKGNSPKEPGKWSRLWVHEDFYNTSKATETTNTEGIVLEMSIEMKVLMTDAEVLSKMSNLRLLILHGVNFMGSLNCLSDKLQYLEWFHYPFSYLPSSFQPNSLIELILRRSNIKQLWKGTKYLPNLRVLDLSDSKNITKVPNFRGVPNLERIILDGCTKLAWINPSVGLLKRLAFLSLKNCINLVSLPSNILGLNSLEYLNISGCPKVFSNQMLDKPIREEHSKILGIRETGMQSQSTSSSIIKKFISFNFCCTKGYKSSGGCLLPSLPTFFSMQDLDLSFCNLSQIPDAIGSMHSLETLNLGGNNFVSLPSSISKLSKLIYLNLEHCKQLRFFPEMPSPTALPAIRGTYTVAPYGRGLYIFNCPKIVDIEGCHGMTFAWLLQILQVSQKSGTPIGWIDIVLPGNQIPRWFSNQSLGTSISLDPSPIMHDNNWVGFACSVRFSYSWIASLMATLLD</sequence>
<feature type="domain" description="Disease resistance protein Roq1-like winged-helix" evidence="8">
    <location>
        <begin position="241"/>
        <end position="311"/>
    </location>
</feature>
<evidence type="ECO:0000256" key="5">
    <source>
        <dbReference type="ARBA" id="ARBA00047304"/>
    </source>
</evidence>
<dbReference type="Gene3D" id="1.10.8.430">
    <property type="entry name" value="Helical domain of apoptotic protease-activating factors"/>
    <property type="match status" value="1"/>
</dbReference>
<dbReference type="InterPro" id="IPR044974">
    <property type="entry name" value="Disease_R_plants"/>
</dbReference>
<dbReference type="InterPro" id="IPR032675">
    <property type="entry name" value="LRR_dom_sf"/>
</dbReference>
<keyword evidence="3" id="KW-0677">Repeat</keyword>
<dbReference type="Gramene" id="rna-AYBTSS11_LOCUS30960">
    <property type="protein sequence ID" value="CAJ1978759.1"/>
    <property type="gene ID" value="gene-AYBTSS11_LOCUS30960"/>
</dbReference>
<dbReference type="InterPro" id="IPR045344">
    <property type="entry name" value="C-JID"/>
</dbReference>
<dbReference type="GO" id="GO:0061809">
    <property type="term" value="F:NAD+ nucleosidase activity, cyclic ADP-ribose generating"/>
    <property type="evidence" value="ECO:0007669"/>
    <property type="project" value="UniProtKB-EC"/>
</dbReference>
<protein>
    <recommendedName>
        <fullName evidence="1">ADP-ribosyl cyclase/cyclic ADP-ribose hydrolase</fullName>
        <ecNumber evidence="1">3.2.2.6</ecNumber>
    </recommendedName>
</protein>
<dbReference type="InterPro" id="IPR002182">
    <property type="entry name" value="NB-ARC"/>
</dbReference>
<keyword evidence="10" id="KW-1185">Reference proteome</keyword>
<dbReference type="SUPFAM" id="SSF52058">
    <property type="entry name" value="L domain-like"/>
    <property type="match status" value="1"/>
</dbReference>
<dbReference type="Pfam" id="PF13855">
    <property type="entry name" value="LRR_8"/>
    <property type="match status" value="1"/>
</dbReference>
<dbReference type="Pfam" id="PF23282">
    <property type="entry name" value="WHD_ROQ1"/>
    <property type="match status" value="1"/>
</dbReference>
<keyword evidence="4" id="KW-0520">NAD</keyword>
<reference evidence="9" key="1">
    <citation type="submission" date="2023-10" db="EMBL/GenBank/DDBJ databases">
        <authorList>
            <person name="Domelevo Entfellner J.-B."/>
        </authorList>
    </citation>
    <scope>NUCLEOTIDE SEQUENCE</scope>
</reference>
<dbReference type="SUPFAM" id="SSF52540">
    <property type="entry name" value="P-loop containing nucleoside triphosphate hydrolases"/>
    <property type="match status" value="1"/>
</dbReference>
<dbReference type="InterPro" id="IPR042197">
    <property type="entry name" value="Apaf_helical"/>
</dbReference>
<proteinExistence type="predicted"/>
<dbReference type="InterPro" id="IPR027417">
    <property type="entry name" value="P-loop_NTPase"/>
</dbReference>
<evidence type="ECO:0000259" key="7">
    <source>
        <dbReference type="Pfam" id="PF20160"/>
    </source>
</evidence>
<name>A0AA86W522_9FABA</name>
<dbReference type="EC" id="3.2.2.6" evidence="1"/>
<evidence type="ECO:0000256" key="4">
    <source>
        <dbReference type="ARBA" id="ARBA00023027"/>
    </source>
</evidence>
<feature type="domain" description="C-JID" evidence="7">
    <location>
        <begin position="708"/>
        <end position="751"/>
    </location>
</feature>
<evidence type="ECO:0000256" key="1">
    <source>
        <dbReference type="ARBA" id="ARBA00011982"/>
    </source>
</evidence>
<dbReference type="Pfam" id="PF00931">
    <property type="entry name" value="NB-ARC"/>
    <property type="match status" value="1"/>
</dbReference>
<evidence type="ECO:0000313" key="10">
    <source>
        <dbReference type="Proteomes" id="UP001189624"/>
    </source>
</evidence>
<keyword evidence="2" id="KW-0433">Leucine-rich repeat</keyword>
<evidence type="ECO:0000259" key="8">
    <source>
        <dbReference type="Pfam" id="PF23282"/>
    </source>
</evidence>